<comment type="caution">
    <text evidence="3">The sequence shown here is derived from an EMBL/GenBank/DDBJ whole genome shotgun (WGS) entry which is preliminary data.</text>
</comment>
<dbReference type="InterPro" id="IPR001878">
    <property type="entry name" value="Znf_CCHC"/>
</dbReference>
<feature type="region of interest" description="Disordered" evidence="1">
    <location>
        <begin position="97"/>
        <end position="135"/>
    </location>
</feature>
<proteinExistence type="predicted"/>
<name>A0A2J7R4F5_9NEOP</name>
<dbReference type="GO" id="GO:0008270">
    <property type="term" value="F:zinc ion binding"/>
    <property type="evidence" value="ECO:0007669"/>
    <property type="project" value="InterPro"/>
</dbReference>
<feature type="domain" description="CCHC-type" evidence="2">
    <location>
        <begin position="148"/>
        <end position="164"/>
    </location>
</feature>
<dbReference type="InParanoid" id="A0A2J7R4F5"/>
<gene>
    <name evidence="3" type="ORF">B7P43_G17394</name>
</gene>
<feature type="domain" description="CCHC-type" evidence="2">
    <location>
        <begin position="166"/>
        <end position="182"/>
    </location>
</feature>
<evidence type="ECO:0000256" key="1">
    <source>
        <dbReference type="SAM" id="MobiDB-lite"/>
    </source>
</evidence>
<organism evidence="3 4">
    <name type="scientific">Cryptotermes secundus</name>
    <dbReference type="NCBI Taxonomy" id="105785"/>
    <lineage>
        <taxon>Eukaryota</taxon>
        <taxon>Metazoa</taxon>
        <taxon>Ecdysozoa</taxon>
        <taxon>Arthropoda</taxon>
        <taxon>Hexapoda</taxon>
        <taxon>Insecta</taxon>
        <taxon>Pterygota</taxon>
        <taxon>Neoptera</taxon>
        <taxon>Polyneoptera</taxon>
        <taxon>Dictyoptera</taxon>
        <taxon>Blattodea</taxon>
        <taxon>Blattoidea</taxon>
        <taxon>Termitoidae</taxon>
        <taxon>Kalotermitidae</taxon>
        <taxon>Cryptotermitinae</taxon>
        <taxon>Cryptotermes</taxon>
    </lineage>
</organism>
<protein>
    <recommendedName>
        <fullName evidence="2">CCHC-type domain-containing protein</fullName>
    </recommendedName>
</protein>
<feature type="region of interest" description="Disordered" evidence="1">
    <location>
        <begin position="184"/>
        <end position="227"/>
    </location>
</feature>
<dbReference type="SUPFAM" id="SSF57756">
    <property type="entry name" value="Retrovirus zinc finger-like domains"/>
    <property type="match status" value="1"/>
</dbReference>
<dbReference type="Pfam" id="PF00098">
    <property type="entry name" value="zf-CCHC"/>
    <property type="match status" value="1"/>
</dbReference>
<keyword evidence="4" id="KW-1185">Reference proteome</keyword>
<evidence type="ECO:0000313" key="3">
    <source>
        <dbReference type="EMBL" id="PNF35695.1"/>
    </source>
</evidence>
<dbReference type="Gene3D" id="4.10.60.10">
    <property type="entry name" value="Zinc finger, CCHC-type"/>
    <property type="match status" value="1"/>
</dbReference>
<dbReference type="InterPro" id="IPR036875">
    <property type="entry name" value="Znf_CCHC_sf"/>
</dbReference>
<accession>A0A2J7R4F5</accession>
<dbReference type="SMART" id="SM00343">
    <property type="entry name" value="ZnF_C2HC"/>
    <property type="match status" value="2"/>
</dbReference>
<dbReference type="GO" id="GO:0003676">
    <property type="term" value="F:nucleic acid binding"/>
    <property type="evidence" value="ECO:0007669"/>
    <property type="project" value="InterPro"/>
</dbReference>
<dbReference type="AlphaFoldDB" id="A0A2J7R4F5"/>
<dbReference type="Proteomes" id="UP000235965">
    <property type="component" value="Unassembled WGS sequence"/>
</dbReference>
<reference evidence="3 4" key="1">
    <citation type="submission" date="2017-12" db="EMBL/GenBank/DDBJ databases">
        <title>Hemimetabolous genomes reveal molecular basis of termite eusociality.</title>
        <authorList>
            <person name="Harrison M.C."/>
            <person name="Jongepier E."/>
            <person name="Robertson H.M."/>
            <person name="Arning N."/>
            <person name="Bitard-Feildel T."/>
            <person name="Chao H."/>
            <person name="Childers C.P."/>
            <person name="Dinh H."/>
            <person name="Doddapaneni H."/>
            <person name="Dugan S."/>
            <person name="Gowin J."/>
            <person name="Greiner C."/>
            <person name="Han Y."/>
            <person name="Hu H."/>
            <person name="Hughes D.S.T."/>
            <person name="Huylmans A.-K."/>
            <person name="Kemena C."/>
            <person name="Kremer L.P.M."/>
            <person name="Lee S.L."/>
            <person name="Lopez-Ezquerra A."/>
            <person name="Mallet L."/>
            <person name="Monroy-Kuhn J.M."/>
            <person name="Moser A."/>
            <person name="Murali S.C."/>
            <person name="Muzny D.M."/>
            <person name="Otani S."/>
            <person name="Piulachs M.-D."/>
            <person name="Poelchau M."/>
            <person name="Qu J."/>
            <person name="Schaub F."/>
            <person name="Wada-Katsumata A."/>
            <person name="Worley K.C."/>
            <person name="Xie Q."/>
            <person name="Ylla G."/>
            <person name="Poulsen M."/>
            <person name="Gibbs R.A."/>
            <person name="Schal C."/>
            <person name="Richards S."/>
            <person name="Belles X."/>
            <person name="Korb J."/>
            <person name="Bornberg-Bauer E."/>
        </authorList>
    </citation>
    <scope>NUCLEOTIDE SEQUENCE [LARGE SCALE GENOMIC DNA]</scope>
    <source>
        <tissue evidence="3">Whole body</tissue>
    </source>
</reference>
<evidence type="ECO:0000313" key="4">
    <source>
        <dbReference type="Proteomes" id="UP000235965"/>
    </source>
</evidence>
<dbReference type="EMBL" id="NEVH01007440">
    <property type="protein sequence ID" value="PNF35695.1"/>
    <property type="molecule type" value="Genomic_DNA"/>
</dbReference>
<sequence length="359" mass="40105">MFSSKQGPSETLAQWRARLDHLAMELRTEARHRLLVLEDKDNEHYVEGSLKLIGEFLKGTLISGLRDERIRVIVKAKGEDDSLAHIIETAIQEESELKSQRYRNPQQNPQWYPRNRPVKQERIGRSHPGGSQEPSIKREVMAASALKNCYNCLKPGHIARNYNASQCPKCGIRGHVMAQCYGNRPRGGSGSERGCIGRVNAREPSDESGDTPTQKADEDLGSSEDTGFVAESKRRKNCVDSNSAMGGISFMQNGVRSDMPIFGGDAQRWHKPFELYVTCPKFTVEAGTGLIGTGAQISLVRRKSLKRLPKENIVETSVTMQGITGSCRSLTQGIYLEINESKPFLFYIVDELPQMLMSF</sequence>
<evidence type="ECO:0000259" key="2">
    <source>
        <dbReference type="SMART" id="SM00343"/>
    </source>
</evidence>